<keyword evidence="2" id="KW-1185">Reference proteome</keyword>
<proteinExistence type="predicted"/>
<sequence>MVTLTSRAADASVRSAASVVLPHDAHSVSLSVKGVQTLLFYRLDQQEHARRRNGQAAFLAQIGALETLLQLPVNEPVELDAMGRAQRAAVDRLPVGAVDTREGSVIRRAVRPLTVDLAVVRARSAAWRHGLAQAGQFAPFCARALLLDGPMTEVDETMMQASFYGIGILLPDASGLRMAVQPQPYRPQRHTAAAWCFTEELYQRLA</sequence>
<accession>A0A371Q420</accession>
<dbReference type="RefSeq" id="WP_128507728.1">
    <property type="nucleotide sequence ID" value="NZ_QUAC01000123.1"/>
</dbReference>
<dbReference type="EMBL" id="QUAC01000123">
    <property type="protein sequence ID" value="REK89460.1"/>
    <property type="molecule type" value="Genomic_DNA"/>
</dbReference>
<evidence type="ECO:0000313" key="2">
    <source>
        <dbReference type="Proteomes" id="UP000262477"/>
    </source>
</evidence>
<organism evidence="1 2">
    <name type="scientific">Streptomyces inhibens</name>
    <dbReference type="NCBI Taxonomy" id="2293571"/>
    <lineage>
        <taxon>Bacteria</taxon>
        <taxon>Bacillati</taxon>
        <taxon>Actinomycetota</taxon>
        <taxon>Actinomycetes</taxon>
        <taxon>Kitasatosporales</taxon>
        <taxon>Streptomycetaceae</taxon>
        <taxon>Streptomyces</taxon>
    </lineage>
</organism>
<gene>
    <name evidence="1" type="ORF">DY245_15570</name>
</gene>
<dbReference type="AlphaFoldDB" id="A0A371Q420"/>
<comment type="caution">
    <text evidence="1">The sequence shown here is derived from an EMBL/GenBank/DDBJ whole genome shotgun (WGS) entry which is preliminary data.</text>
</comment>
<protein>
    <submittedName>
        <fullName evidence="1">Uncharacterized protein</fullName>
    </submittedName>
</protein>
<name>A0A371Q420_STRIH</name>
<reference evidence="1 2" key="1">
    <citation type="submission" date="2018-08" db="EMBL/GenBank/DDBJ databases">
        <title>Streptomyces NEAU-D10 sp. nov., a novel Actinomycete isolated from soil.</title>
        <authorList>
            <person name="Jin L."/>
        </authorList>
    </citation>
    <scope>NUCLEOTIDE SEQUENCE [LARGE SCALE GENOMIC DNA]</scope>
    <source>
        <strain evidence="1 2">NEAU-D10</strain>
    </source>
</reference>
<dbReference type="Proteomes" id="UP000262477">
    <property type="component" value="Unassembled WGS sequence"/>
</dbReference>
<dbReference type="OrthoDB" id="3480397at2"/>
<evidence type="ECO:0000313" key="1">
    <source>
        <dbReference type="EMBL" id="REK89460.1"/>
    </source>
</evidence>